<evidence type="ECO:0000256" key="1">
    <source>
        <dbReference type="ARBA" id="ARBA00001961"/>
    </source>
</evidence>
<name>A0A7J7DR91_TRIWF</name>
<dbReference type="PROSITE" id="PS51471">
    <property type="entry name" value="FE2OG_OXY"/>
    <property type="match status" value="1"/>
</dbReference>
<protein>
    <recommendedName>
        <fullName evidence="9">gibberellin 3beta-dioxygenase</fullName>
        <ecNumber evidence="9">1.14.11.15</ecNumber>
    </recommendedName>
</protein>
<dbReference type="Pfam" id="PF03171">
    <property type="entry name" value="2OG-FeII_Oxy"/>
    <property type="match status" value="1"/>
</dbReference>
<evidence type="ECO:0000256" key="10">
    <source>
        <dbReference type="RuleBase" id="RU003682"/>
    </source>
</evidence>
<evidence type="ECO:0000256" key="4">
    <source>
        <dbReference type="ARBA" id="ARBA00022964"/>
    </source>
</evidence>
<dbReference type="SUPFAM" id="SSF51197">
    <property type="entry name" value="Clavaminate synthase-like"/>
    <property type="match status" value="1"/>
</dbReference>
<dbReference type="Pfam" id="PF14226">
    <property type="entry name" value="DIOX_N"/>
    <property type="match status" value="1"/>
</dbReference>
<dbReference type="InParanoid" id="A0A7J7DR91"/>
<evidence type="ECO:0000256" key="7">
    <source>
        <dbReference type="ARBA" id="ARBA00037909"/>
    </source>
</evidence>
<dbReference type="OrthoDB" id="288590at2759"/>
<dbReference type="GO" id="GO:0046872">
    <property type="term" value="F:metal ion binding"/>
    <property type="evidence" value="ECO:0007669"/>
    <property type="project" value="UniProtKB-KW"/>
</dbReference>
<dbReference type="Gene3D" id="2.60.120.330">
    <property type="entry name" value="B-lactam Antibiotic, Isopenicillin N Synthase, Chain"/>
    <property type="match status" value="1"/>
</dbReference>
<comment type="pathway">
    <text evidence="7">Plant hormone biosynthesis; gibberellin biosynthesis.</text>
</comment>
<keyword evidence="3 10" id="KW-0479">Metal-binding</keyword>
<dbReference type="FunFam" id="2.60.120.330:FF:000013">
    <property type="entry name" value="Gibberellin 3-beta-dioxygenase 1"/>
    <property type="match status" value="1"/>
</dbReference>
<dbReference type="EC" id="1.14.11.15" evidence="9"/>
<evidence type="ECO:0000313" key="12">
    <source>
        <dbReference type="EMBL" id="KAF5748626.1"/>
    </source>
</evidence>
<gene>
    <name evidence="12" type="ORF">HS088_TW04G00584</name>
</gene>
<dbReference type="Proteomes" id="UP000593562">
    <property type="component" value="Unassembled WGS sequence"/>
</dbReference>
<dbReference type="InterPro" id="IPR050231">
    <property type="entry name" value="Iron_ascorbate_oxido_reductase"/>
</dbReference>
<dbReference type="GO" id="GO:0016707">
    <property type="term" value="F:gibberellin 3-beta-dioxygenase activity"/>
    <property type="evidence" value="ECO:0007669"/>
    <property type="project" value="UniProtKB-EC"/>
</dbReference>
<dbReference type="GO" id="GO:0009686">
    <property type="term" value="P:gibberellin biosynthetic process"/>
    <property type="evidence" value="ECO:0007669"/>
    <property type="project" value="UniProtKB-ARBA"/>
</dbReference>
<organism evidence="12 13">
    <name type="scientific">Tripterygium wilfordii</name>
    <name type="common">Thunder God vine</name>
    <dbReference type="NCBI Taxonomy" id="458696"/>
    <lineage>
        <taxon>Eukaryota</taxon>
        <taxon>Viridiplantae</taxon>
        <taxon>Streptophyta</taxon>
        <taxon>Embryophyta</taxon>
        <taxon>Tracheophyta</taxon>
        <taxon>Spermatophyta</taxon>
        <taxon>Magnoliopsida</taxon>
        <taxon>eudicotyledons</taxon>
        <taxon>Gunneridae</taxon>
        <taxon>Pentapetalae</taxon>
        <taxon>rosids</taxon>
        <taxon>fabids</taxon>
        <taxon>Celastrales</taxon>
        <taxon>Celastraceae</taxon>
        <taxon>Tripterygium</taxon>
    </lineage>
</organism>
<comment type="caution">
    <text evidence="12">The sequence shown here is derived from an EMBL/GenBank/DDBJ whole genome shotgun (WGS) entry which is preliminary data.</text>
</comment>
<dbReference type="PANTHER" id="PTHR47990">
    <property type="entry name" value="2-OXOGLUTARATE (2OG) AND FE(II)-DEPENDENT OXYGENASE SUPERFAMILY PROTEIN-RELATED"/>
    <property type="match status" value="1"/>
</dbReference>
<sequence length="355" mass="40291">MNNSISQSFKDHPINNLNHIVPLDFQTVLKLPQSHTWRSTRTSLSPDYPPVNPCTKQPVPIIDLTNPHVTKLIRDACENWGMFQVTNHGIPLSLMKEVEGQTRRLFALPSKQKLLAVRSPDGLTGYGLPRISTFFVKMMWSEGFSIMGSPLDHATQLWPHDHAKFCDVMEKYQKEMKVVAERLMGLMLTSLDLEVAQEDLKWLKPKSPQALLQLNSYPICPDPDRTMGLAPHTDSSLLTLLYQSNTNGLQILKDDSIGWVPVDPVNGALVVNVGDLMHIVSNGRFKSALHRAVVNKTRHRISIAYFYGPPREVKISPLMKLIDYDHPPVYRAVTWKEYLDAKAVHFNRALEMIKI</sequence>
<keyword evidence="13" id="KW-1185">Reference proteome</keyword>
<keyword evidence="5 10" id="KW-0560">Oxidoreductase</keyword>
<evidence type="ECO:0000256" key="6">
    <source>
        <dbReference type="ARBA" id="ARBA00023004"/>
    </source>
</evidence>
<reference evidence="12 13" key="1">
    <citation type="journal article" date="2020" name="Nat. Commun.">
        <title>Genome of Tripterygium wilfordii and identification of cytochrome P450 involved in triptolide biosynthesis.</title>
        <authorList>
            <person name="Tu L."/>
            <person name="Su P."/>
            <person name="Zhang Z."/>
            <person name="Gao L."/>
            <person name="Wang J."/>
            <person name="Hu T."/>
            <person name="Zhou J."/>
            <person name="Zhang Y."/>
            <person name="Zhao Y."/>
            <person name="Liu Y."/>
            <person name="Song Y."/>
            <person name="Tong Y."/>
            <person name="Lu Y."/>
            <person name="Yang J."/>
            <person name="Xu C."/>
            <person name="Jia M."/>
            <person name="Peters R.J."/>
            <person name="Huang L."/>
            <person name="Gao W."/>
        </authorList>
    </citation>
    <scope>NUCLEOTIDE SEQUENCE [LARGE SCALE GENOMIC DNA]</scope>
    <source>
        <strain evidence="13">cv. XIE 37</strain>
        <tissue evidence="12">Leaf</tissue>
    </source>
</reference>
<accession>A0A7J7DR91</accession>
<dbReference type="EMBL" id="JAAARO010000004">
    <property type="protein sequence ID" value="KAF5748626.1"/>
    <property type="molecule type" value="Genomic_DNA"/>
</dbReference>
<evidence type="ECO:0000256" key="2">
    <source>
        <dbReference type="ARBA" id="ARBA00004972"/>
    </source>
</evidence>
<keyword evidence="6 10" id="KW-0408">Iron</keyword>
<evidence type="ECO:0000256" key="8">
    <source>
        <dbReference type="ARBA" id="ARBA00061560"/>
    </source>
</evidence>
<evidence type="ECO:0000313" key="13">
    <source>
        <dbReference type="Proteomes" id="UP000593562"/>
    </source>
</evidence>
<evidence type="ECO:0000256" key="5">
    <source>
        <dbReference type="ARBA" id="ARBA00023002"/>
    </source>
</evidence>
<evidence type="ECO:0000256" key="3">
    <source>
        <dbReference type="ARBA" id="ARBA00022723"/>
    </source>
</evidence>
<evidence type="ECO:0000259" key="11">
    <source>
        <dbReference type="PROSITE" id="PS51471"/>
    </source>
</evidence>
<proteinExistence type="inferred from homology"/>
<dbReference type="InterPro" id="IPR044861">
    <property type="entry name" value="IPNS-like_FE2OG_OXY"/>
</dbReference>
<comment type="cofactor">
    <cofactor evidence="1">
        <name>L-ascorbate</name>
        <dbReference type="ChEBI" id="CHEBI:38290"/>
    </cofactor>
</comment>
<comment type="pathway">
    <text evidence="2">Hormone biosynthesis.</text>
</comment>
<dbReference type="AlphaFoldDB" id="A0A7J7DR91"/>
<dbReference type="FunCoup" id="A0A7J7DR91">
    <property type="interactions" value="12"/>
</dbReference>
<comment type="similarity">
    <text evidence="8">Belongs to the iron/ascorbate-dependent oxidoreductase family. GA3OX subfamily.</text>
</comment>
<keyword evidence="4 12" id="KW-0223">Dioxygenase</keyword>
<evidence type="ECO:0000256" key="9">
    <source>
        <dbReference type="ARBA" id="ARBA00066695"/>
    </source>
</evidence>
<dbReference type="InterPro" id="IPR027443">
    <property type="entry name" value="IPNS-like_sf"/>
</dbReference>
<dbReference type="InterPro" id="IPR005123">
    <property type="entry name" value="Oxoglu/Fe-dep_dioxygenase_dom"/>
</dbReference>
<dbReference type="InterPro" id="IPR026992">
    <property type="entry name" value="DIOX_N"/>
</dbReference>
<feature type="domain" description="Fe2OG dioxygenase" evidence="11">
    <location>
        <begin position="206"/>
        <end position="309"/>
    </location>
</feature>